<dbReference type="OrthoDB" id="253051at2"/>
<gene>
    <name evidence="3" type="ORF">EHW67_19110</name>
</gene>
<dbReference type="InterPro" id="IPR011483">
    <property type="entry name" value="Sde182_NH-like"/>
</dbReference>
<feature type="domain" description="Cellulose-binding Sde182 nucleoside hydrolase-like" evidence="1">
    <location>
        <begin position="37"/>
        <end position="312"/>
    </location>
</feature>
<protein>
    <submittedName>
        <fullName evidence="3">DUF1593 domain-containing protein</fullName>
    </submittedName>
</protein>
<dbReference type="Gene3D" id="3.90.245.10">
    <property type="entry name" value="Ribonucleoside hydrolase-like"/>
    <property type="match status" value="1"/>
</dbReference>
<dbReference type="Gene3D" id="2.60.40.10">
    <property type="entry name" value="Immunoglobulins"/>
    <property type="match status" value="1"/>
</dbReference>
<evidence type="ECO:0000313" key="4">
    <source>
        <dbReference type="Proteomes" id="UP000267585"/>
    </source>
</evidence>
<dbReference type="EMBL" id="RQPJ01000021">
    <property type="protein sequence ID" value="RTE52471.1"/>
    <property type="molecule type" value="Genomic_DNA"/>
</dbReference>
<dbReference type="InterPro" id="IPR048527">
    <property type="entry name" value="Sde182_C"/>
</dbReference>
<evidence type="ECO:0000259" key="1">
    <source>
        <dbReference type="Pfam" id="PF07632"/>
    </source>
</evidence>
<feature type="domain" description="Cellulose-binding Sde182 C-terminal" evidence="2">
    <location>
        <begin position="389"/>
        <end position="468"/>
    </location>
</feature>
<dbReference type="InterPro" id="IPR013783">
    <property type="entry name" value="Ig-like_fold"/>
</dbReference>
<dbReference type="InterPro" id="IPR036452">
    <property type="entry name" value="Ribo_hydro-like"/>
</dbReference>
<proteinExistence type="predicted"/>
<organism evidence="3 4">
    <name type="scientific">Arenibacter aquaticus</name>
    <dbReference type="NCBI Taxonomy" id="2489054"/>
    <lineage>
        <taxon>Bacteria</taxon>
        <taxon>Pseudomonadati</taxon>
        <taxon>Bacteroidota</taxon>
        <taxon>Flavobacteriia</taxon>
        <taxon>Flavobacteriales</taxon>
        <taxon>Flavobacteriaceae</taxon>
        <taxon>Arenibacter</taxon>
    </lineage>
</organism>
<keyword evidence="4" id="KW-1185">Reference proteome</keyword>
<dbReference type="GO" id="GO:0016799">
    <property type="term" value="F:hydrolase activity, hydrolyzing N-glycosyl compounds"/>
    <property type="evidence" value="ECO:0007669"/>
    <property type="project" value="InterPro"/>
</dbReference>
<dbReference type="SUPFAM" id="SSF53590">
    <property type="entry name" value="Nucleoside hydrolase"/>
    <property type="match status" value="1"/>
</dbReference>
<evidence type="ECO:0000259" key="2">
    <source>
        <dbReference type="Pfam" id="PF21027"/>
    </source>
</evidence>
<dbReference type="Proteomes" id="UP000267585">
    <property type="component" value="Unassembled WGS sequence"/>
</dbReference>
<reference evidence="3 4" key="1">
    <citation type="submission" date="2018-11" db="EMBL/GenBank/DDBJ databases">
        <title>Arenibacter aquaticus sp.nov., a marine bacterium isolated from surface seawater in the South China Sea.</title>
        <authorList>
            <person name="Guo J."/>
            <person name="Sun J."/>
        </authorList>
    </citation>
    <scope>NUCLEOTIDE SEQUENCE [LARGE SCALE GENOMIC DNA]</scope>
    <source>
        <strain evidence="3 4">GUO666</strain>
    </source>
</reference>
<comment type="caution">
    <text evidence="3">The sequence shown here is derived from an EMBL/GenBank/DDBJ whole genome shotgun (WGS) entry which is preliminary data.</text>
</comment>
<accession>A0A430K0J4</accession>
<sequence>MKLNNYLAIGFILTIVLNVFGQPKINTQTNSHPLKPRIVVLTDVSTWETDDSESLVRLLVYADMFEIEGLIYTTGYSLDETRPNFFQLIYNAIDAYEKDLPNLKKRSGQIGFNKDESKQKIGYWPTATYLRERSAIGSTKRGIKELGKNNISDGSNLIIELANEDDERPLWVLLWGGGNTLAQAIWQVKQEQSAEDLKAFLHKIHTYAITDQDRSYKKNTPFNTSSQQWMRKEFQNDLMYLWDECAWKFQNGTGKENWEEYAAHIQSHGNLGKVYPKYKYGVEGDTPSFLHLMPNGLNNPTIPGEAGWGGYFEWGKGPDKVTSAYTNYQGAANGICKTYASYLYPHIFSDFVARMDWAHTGKGNRNPVVVINGKKGIGPIHIKKKKGKKIKLNASASWDPENDALHFKWWIQEEAGTYKGPIIIADENANKITFDIPHDSQGKNFHIICEVTDQGEPNLTSYRRIIVNSLE</sequence>
<name>A0A430K0J4_9FLAO</name>
<evidence type="ECO:0000313" key="3">
    <source>
        <dbReference type="EMBL" id="RTE52471.1"/>
    </source>
</evidence>
<dbReference type="AlphaFoldDB" id="A0A430K0J4"/>
<dbReference type="Pfam" id="PF21027">
    <property type="entry name" value="Sde0182_C"/>
    <property type="match status" value="1"/>
</dbReference>
<dbReference type="Pfam" id="PF07632">
    <property type="entry name" value="Sde182_NH-like"/>
    <property type="match status" value="1"/>
</dbReference>